<evidence type="ECO:0000256" key="15">
    <source>
        <dbReference type="ARBA" id="ARBA00043176"/>
    </source>
</evidence>
<evidence type="ECO:0000256" key="6">
    <source>
        <dbReference type="ARBA" id="ARBA00012963"/>
    </source>
</evidence>
<evidence type="ECO:0000259" key="16">
    <source>
        <dbReference type="Pfam" id="PF08543"/>
    </source>
</evidence>
<dbReference type="GO" id="GO:0009228">
    <property type="term" value="P:thiamine biosynthetic process"/>
    <property type="evidence" value="ECO:0007669"/>
    <property type="project" value="UniProtKB-KW"/>
</dbReference>
<comment type="catalytic activity">
    <reaction evidence="1">
        <text>4-amino-5-hydroxymethyl-2-methylpyrimidine + ATP = 4-amino-2-methyl-5-(phosphooxymethyl)pyrimidine + ADP + H(+)</text>
        <dbReference type="Rhea" id="RHEA:23096"/>
        <dbReference type="ChEBI" id="CHEBI:15378"/>
        <dbReference type="ChEBI" id="CHEBI:16892"/>
        <dbReference type="ChEBI" id="CHEBI:30616"/>
        <dbReference type="ChEBI" id="CHEBI:58354"/>
        <dbReference type="ChEBI" id="CHEBI:456216"/>
        <dbReference type="EC" id="2.7.1.49"/>
    </reaction>
</comment>
<evidence type="ECO:0000256" key="3">
    <source>
        <dbReference type="ARBA" id="ARBA00004769"/>
    </source>
</evidence>
<keyword evidence="8" id="KW-0808">Transferase</keyword>
<dbReference type="GO" id="GO:0008972">
    <property type="term" value="F:phosphomethylpyrimidine kinase activity"/>
    <property type="evidence" value="ECO:0007669"/>
    <property type="project" value="UniProtKB-EC"/>
</dbReference>
<keyword evidence="10 17" id="KW-0418">Kinase</keyword>
<comment type="pathway">
    <text evidence="13">Cofactor biosynthesis; thiamine diphosphate biosynthesis; 4-amino-2-methyl-5-diphosphomethylpyrimidine from 5-amino-1-(5-phospho-D-ribosyl)imidazole: step 2/3.</text>
</comment>
<dbReference type="InterPro" id="IPR013749">
    <property type="entry name" value="PM/HMP-P_kinase-1"/>
</dbReference>
<comment type="catalytic activity">
    <reaction evidence="2">
        <text>4-amino-2-methyl-5-(phosphooxymethyl)pyrimidine + ATP = 4-amino-2-methyl-5-(diphosphooxymethyl)pyrimidine + ADP</text>
        <dbReference type="Rhea" id="RHEA:19893"/>
        <dbReference type="ChEBI" id="CHEBI:30616"/>
        <dbReference type="ChEBI" id="CHEBI:57841"/>
        <dbReference type="ChEBI" id="CHEBI:58354"/>
        <dbReference type="ChEBI" id="CHEBI:456216"/>
        <dbReference type="EC" id="2.7.4.7"/>
    </reaction>
</comment>
<evidence type="ECO:0000256" key="8">
    <source>
        <dbReference type="ARBA" id="ARBA00022679"/>
    </source>
</evidence>
<keyword evidence="12" id="KW-0784">Thiamine biosynthesis</keyword>
<dbReference type="InterPro" id="IPR004399">
    <property type="entry name" value="HMP/HMP-P_kinase_dom"/>
</dbReference>
<evidence type="ECO:0000256" key="13">
    <source>
        <dbReference type="ARBA" id="ARBA00037917"/>
    </source>
</evidence>
<dbReference type="NCBIfam" id="TIGR00097">
    <property type="entry name" value="HMP-P_kinase"/>
    <property type="match status" value="1"/>
</dbReference>
<evidence type="ECO:0000256" key="4">
    <source>
        <dbReference type="ARBA" id="ARBA00009879"/>
    </source>
</evidence>
<accession>L0K8S2</accession>
<dbReference type="GO" id="GO:0005524">
    <property type="term" value="F:ATP binding"/>
    <property type="evidence" value="ECO:0007669"/>
    <property type="project" value="UniProtKB-KW"/>
</dbReference>
<dbReference type="SUPFAM" id="SSF53613">
    <property type="entry name" value="Ribokinase-like"/>
    <property type="match status" value="1"/>
</dbReference>
<dbReference type="Proteomes" id="UP000010880">
    <property type="component" value="Chromosome"/>
</dbReference>
<dbReference type="PATRIC" id="fig|748449.3.peg.740"/>
<dbReference type="Pfam" id="PF08543">
    <property type="entry name" value="Phos_pyr_kin"/>
    <property type="match status" value="1"/>
</dbReference>
<dbReference type="Gene3D" id="3.40.1190.20">
    <property type="match status" value="1"/>
</dbReference>
<dbReference type="PANTHER" id="PTHR20858">
    <property type="entry name" value="PHOSPHOMETHYLPYRIMIDINE KINASE"/>
    <property type="match status" value="1"/>
</dbReference>
<comment type="pathway">
    <text evidence="3">Cofactor biosynthesis; thiamine diphosphate biosynthesis; 4-amino-2-methyl-5-diphosphomethylpyrimidine from 5-amino-1-(5-phospho-D-ribosyl)imidazole: step 3/3.</text>
</comment>
<evidence type="ECO:0000256" key="14">
    <source>
        <dbReference type="ARBA" id="ARBA00042102"/>
    </source>
</evidence>
<reference evidence="18" key="1">
    <citation type="submission" date="2012-02" db="EMBL/GenBank/DDBJ databases">
        <title>The complete genome of Halobacteroides halobius DSM 5150.</title>
        <authorList>
            <person name="Lucas S."/>
            <person name="Copeland A."/>
            <person name="Lapidus A."/>
            <person name="Glavina del Rio T."/>
            <person name="Dalin E."/>
            <person name="Tice H."/>
            <person name="Bruce D."/>
            <person name="Goodwin L."/>
            <person name="Pitluck S."/>
            <person name="Peters L."/>
            <person name="Mikhailova N."/>
            <person name="Gu W."/>
            <person name="Kyrpides N."/>
            <person name="Mavromatis K."/>
            <person name="Ivanova N."/>
            <person name="Brettin T."/>
            <person name="Detter J.C."/>
            <person name="Han C."/>
            <person name="Larimer F."/>
            <person name="Land M."/>
            <person name="Hauser L."/>
            <person name="Markowitz V."/>
            <person name="Cheng J.-F."/>
            <person name="Hugenholtz P."/>
            <person name="Woyke T."/>
            <person name="Wu D."/>
            <person name="Tindall B."/>
            <person name="Pomrenke H."/>
            <person name="Brambilla E."/>
            <person name="Klenk H.-P."/>
            <person name="Eisen J.A."/>
        </authorList>
    </citation>
    <scope>NUCLEOTIDE SEQUENCE [LARGE SCALE GENOMIC DNA]</scope>
    <source>
        <strain evidence="18">ATCC 35273 / DSM 5150 / MD-1</strain>
    </source>
</reference>
<dbReference type="RefSeq" id="WP_015326479.1">
    <property type="nucleotide sequence ID" value="NC_019978.1"/>
</dbReference>
<protein>
    <recommendedName>
        <fullName evidence="7">Hydroxymethylpyrimidine/phosphomethylpyrimidine kinase</fullName>
        <ecNumber evidence="5">2.7.1.49</ecNumber>
        <ecNumber evidence="6">2.7.4.7</ecNumber>
    </recommendedName>
    <alternativeName>
        <fullName evidence="14">Hydroxymethylpyrimidine kinase</fullName>
    </alternativeName>
    <alternativeName>
        <fullName evidence="15">Hydroxymethylpyrimidine phosphate kinase</fullName>
    </alternativeName>
</protein>
<keyword evidence="18" id="KW-1185">Reference proteome</keyword>
<dbReference type="CDD" id="cd01169">
    <property type="entry name" value="HMPP_kinase"/>
    <property type="match status" value="1"/>
</dbReference>
<proteinExistence type="inferred from homology"/>
<dbReference type="FunFam" id="3.40.1190.20:FF:000003">
    <property type="entry name" value="Phosphomethylpyrimidine kinase ThiD"/>
    <property type="match status" value="1"/>
</dbReference>
<keyword evidence="11" id="KW-0067">ATP-binding</keyword>
<evidence type="ECO:0000256" key="10">
    <source>
        <dbReference type="ARBA" id="ARBA00022777"/>
    </source>
</evidence>
<gene>
    <name evidence="17" type="ordered locus">Halha_0782</name>
</gene>
<evidence type="ECO:0000256" key="1">
    <source>
        <dbReference type="ARBA" id="ARBA00000151"/>
    </source>
</evidence>
<dbReference type="EC" id="2.7.4.7" evidence="6"/>
<dbReference type="GO" id="GO:0005829">
    <property type="term" value="C:cytosol"/>
    <property type="evidence" value="ECO:0007669"/>
    <property type="project" value="TreeGrafter"/>
</dbReference>
<evidence type="ECO:0000256" key="12">
    <source>
        <dbReference type="ARBA" id="ARBA00022977"/>
    </source>
</evidence>
<dbReference type="InterPro" id="IPR029056">
    <property type="entry name" value="Ribokinase-like"/>
</dbReference>
<feature type="domain" description="Pyridoxamine kinase/Phosphomethylpyrimidine kinase" evidence="16">
    <location>
        <begin position="11"/>
        <end position="255"/>
    </location>
</feature>
<evidence type="ECO:0000256" key="9">
    <source>
        <dbReference type="ARBA" id="ARBA00022741"/>
    </source>
</evidence>
<keyword evidence="9" id="KW-0547">Nucleotide-binding</keyword>
<dbReference type="EMBL" id="CP003359">
    <property type="protein sequence ID" value="AGB40754.1"/>
    <property type="molecule type" value="Genomic_DNA"/>
</dbReference>
<evidence type="ECO:0000256" key="2">
    <source>
        <dbReference type="ARBA" id="ARBA00000565"/>
    </source>
</evidence>
<evidence type="ECO:0000256" key="11">
    <source>
        <dbReference type="ARBA" id="ARBA00022840"/>
    </source>
</evidence>
<dbReference type="KEGG" id="hhl:Halha_0782"/>
<evidence type="ECO:0000313" key="17">
    <source>
        <dbReference type="EMBL" id="AGB40754.1"/>
    </source>
</evidence>
<dbReference type="STRING" id="748449.Halha_0782"/>
<dbReference type="AlphaFoldDB" id="L0K8S2"/>
<dbReference type="eggNOG" id="COG0351">
    <property type="taxonomic scope" value="Bacteria"/>
</dbReference>
<dbReference type="PANTHER" id="PTHR20858:SF17">
    <property type="entry name" value="HYDROXYMETHYLPYRIMIDINE_PHOSPHOMETHYLPYRIMIDINE KINASE THI20-RELATED"/>
    <property type="match status" value="1"/>
</dbReference>
<comment type="similarity">
    <text evidence="4">Belongs to the ThiD family.</text>
</comment>
<dbReference type="OrthoDB" id="9810880at2"/>
<dbReference type="HOGENOM" id="CLU_020520_0_1_9"/>
<dbReference type="GO" id="GO:0008902">
    <property type="term" value="F:hydroxymethylpyrimidine kinase activity"/>
    <property type="evidence" value="ECO:0007669"/>
    <property type="project" value="UniProtKB-EC"/>
</dbReference>
<dbReference type="EC" id="2.7.1.49" evidence="5"/>
<organism evidence="17 18">
    <name type="scientific">Halobacteroides halobius (strain ATCC 35273 / DSM 5150 / MD-1)</name>
    <dbReference type="NCBI Taxonomy" id="748449"/>
    <lineage>
        <taxon>Bacteria</taxon>
        <taxon>Bacillati</taxon>
        <taxon>Bacillota</taxon>
        <taxon>Clostridia</taxon>
        <taxon>Halanaerobiales</taxon>
        <taxon>Halobacteroidaceae</taxon>
        <taxon>Halobacteroides</taxon>
    </lineage>
</organism>
<evidence type="ECO:0000313" key="18">
    <source>
        <dbReference type="Proteomes" id="UP000010880"/>
    </source>
</evidence>
<evidence type="ECO:0000256" key="7">
    <source>
        <dbReference type="ARBA" id="ARBA00019161"/>
    </source>
</evidence>
<name>L0K8S2_HALHC</name>
<sequence>MKQVLTIAGSDSSGGAGVQADLKTITAFDVYGASVITAVTAQNTLGVQGIETLSGGFVGQQVDSVVSDLDFSAVKTGMLANSEIIQTVAQKVKEYQLVNLVVDPVMVATSGDLLLAKEAINYLKEDLIPLAKVITPNLNEAKVLTGKDLSEDISLEELASELHKLGAQYVLVKGGHQKQKVARDLLYDGVKFNEFSTPRIKTADTHGTGCTLSSAIACNLALGYQIEEAVKRSKKYITKAIKSGCQVGAGNNPVDHFVSIEE</sequence>
<evidence type="ECO:0000256" key="5">
    <source>
        <dbReference type="ARBA" id="ARBA00012135"/>
    </source>
</evidence>